<dbReference type="AlphaFoldDB" id="A0A3M0CFT4"/>
<protein>
    <recommendedName>
        <fullName evidence="3">Invasion protein IalB</fullName>
    </recommendedName>
</protein>
<dbReference type="InterPro" id="IPR010642">
    <property type="entry name" value="Invasion_prot_B"/>
</dbReference>
<evidence type="ECO:0000313" key="1">
    <source>
        <dbReference type="EMBL" id="RMB02033.1"/>
    </source>
</evidence>
<comment type="caution">
    <text evidence="1">The sequence shown here is derived from an EMBL/GenBank/DDBJ whole genome shotgun (WGS) entry which is preliminary data.</text>
</comment>
<dbReference type="EMBL" id="REFR01000015">
    <property type="protein sequence ID" value="RMB02033.1"/>
    <property type="molecule type" value="Genomic_DNA"/>
</dbReference>
<gene>
    <name evidence="1" type="ORF">BXY39_3545</name>
</gene>
<dbReference type="Proteomes" id="UP000271227">
    <property type="component" value="Unassembled WGS sequence"/>
</dbReference>
<sequence length="183" mass="20091">MIVNTMVMHVVALGAMVLTMLCLPAYEAQAQGRGKRELLGSFRDWDALVMTSNAGEKTCYMISTAKRWTASRKNVSRGDIYVIVQHRPAFDVKDEINVNVGYPLKSGSEVTVSVDGKPAYRLFTEGRAAWAYDPRDDRAMVAAFKRGSRMVAKATSARGTVTTDTYSLSGFTAAYNAITKACR</sequence>
<accession>A0A3M0CFT4</accession>
<organism evidence="1 2">
    <name type="scientific">Eilatimonas milleporae</name>
    <dbReference type="NCBI Taxonomy" id="911205"/>
    <lineage>
        <taxon>Bacteria</taxon>
        <taxon>Pseudomonadati</taxon>
        <taxon>Pseudomonadota</taxon>
        <taxon>Alphaproteobacteria</taxon>
        <taxon>Kordiimonadales</taxon>
        <taxon>Kordiimonadaceae</taxon>
        <taxon>Eilatimonas</taxon>
    </lineage>
</organism>
<keyword evidence="2" id="KW-1185">Reference proteome</keyword>
<dbReference type="RefSeq" id="WP_147453626.1">
    <property type="nucleotide sequence ID" value="NZ_REFR01000015.1"/>
</dbReference>
<proteinExistence type="predicted"/>
<evidence type="ECO:0000313" key="2">
    <source>
        <dbReference type="Proteomes" id="UP000271227"/>
    </source>
</evidence>
<reference evidence="1 2" key="1">
    <citation type="submission" date="2018-10" db="EMBL/GenBank/DDBJ databases">
        <title>Genomic Encyclopedia of Archaeal and Bacterial Type Strains, Phase II (KMG-II): from individual species to whole genera.</title>
        <authorList>
            <person name="Goeker M."/>
        </authorList>
    </citation>
    <scope>NUCLEOTIDE SEQUENCE [LARGE SCALE GENOMIC DNA]</scope>
    <source>
        <strain evidence="1 2">DSM 25217</strain>
    </source>
</reference>
<dbReference type="Pfam" id="PF06776">
    <property type="entry name" value="IalB"/>
    <property type="match status" value="1"/>
</dbReference>
<dbReference type="Gene3D" id="2.60.40.1880">
    <property type="entry name" value="Invasion associated locus B (IalB) protein"/>
    <property type="match status" value="1"/>
</dbReference>
<dbReference type="InParanoid" id="A0A3M0CFT4"/>
<name>A0A3M0CFT4_9PROT</name>
<dbReference type="InterPro" id="IPR038696">
    <property type="entry name" value="IalB_sf"/>
</dbReference>
<dbReference type="OrthoDB" id="9806572at2"/>
<evidence type="ECO:0008006" key="3">
    <source>
        <dbReference type="Google" id="ProtNLM"/>
    </source>
</evidence>